<dbReference type="AlphaFoldDB" id="A0A3S9NZR3"/>
<dbReference type="InterPro" id="IPR036291">
    <property type="entry name" value="NAD(P)-bd_dom_sf"/>
</dbReference>
<comment type="similarity">
    <text evidence="1 3">Belongs to the short-chain dehydrogenases/reductases (SDR) family.</text>
</comment>
<organism evidence="4 5">
    <name type="scientific">Flammeovirga pectinis</name>
    <dbReference type="NCBI Taxonomy" id="2494373"/>
    <lineage>
        <taxon>Bacteria</taxon>
        <taxon>Pseudomonadati</taxon>
        <taxon>Bacteroidota</taxon>
        <taxon>Cytophagia</taxon>
        <taxon>Cytophagales</taxon>
        <taxon>Flammeovirgaceae</taxon>
        <taxon>Flammeovirga</taxon>
    </lineage>
</organism>
<protein>
    <submittedName>
        <fullName evidence="4">SDR family oxidoreductase</fullName>
    </submittedName>
</protein>
<dbReference type="GO" id="GO:0016491">
    <property type="term" value="F:oxidoreductase activity"/>
    <property type="evidence" value="ECO:0007669"/>
    <property type="project" value="UniProtKB-KW"/>
</dbReference>
<dbReference type="InterPro" id="IPR002347">
    <property type="entry name" value="SDR_fam"/>
</dbReference>
<gene>
    <name evidence="4" type="ORF">EI427_04040</name>
</gene>
<dbReference type="GO" id="GO:0016020">
    <property type="term" value="C:membrane"/>
    <property type="evidence" value="ECO:0007669"/>
    <property type="project" value="TreeGrafter"/>
</dbReference>
<dbReference type="PANTHER" id="PTHR44196:SF1">
    <property type="entry name" value="DEHYDROGENASE_REDUCTASE SDR FAMILY MEMBER 7B"/>
    <property type="match status" value="1"/>
</dbReference>
<dbReference type="SUPFAM" id="SSF51735">
    <property type="entry name" value="NAD(P)-binding Rossmann-fold domains"/>
    <property type="match status" value="1"/>
</dbReference>
<dbReference type="Pfam" id="PF00106">
    <property type="entry name" value="adh_short"/>
    <property type="match status" value="1"/>
</dbReference>
<dbReference type="CDD" id="cd05233">
    <property type="entry name" value="SDR_c"/>
    <property type="match status" value="1"/>
</dbReference>
<keyword evidence="2" id="KW-0560">Oxidoreductase</keyword>
<evidence type="ECO:0000313" key="4">
    <source>
        <dbReference type="EMBL" id="AZQ61423.1"/>
    </source>
</evidence>
<dbReference type="EMBL" id="CP034562">
    <property type="protein sequence ID" value="AZQ61423.1"/>
    <property type="molecule type" value="Genomic_DNA"/>
</dbReference>
<proteinExistence type="inferred from homology"/>
<evidence type="ECO:0000256" key="1">
    <source>
        <dbReference type="ARBA" id="ARBA00006484"/>
    </source>
</evidence>
<evidence type="ECO:0000256" key="2">
    <source>
        <dbReference type="ARBA" id="ARBA00023002"/>
    </source>
</evidence>
<sequence>MIWQGKKVMLTGGSSGIGLEVLKQLSDLGAEIVFCGKDADKVEKTAQQTLAKGVTVDLSTEDGILTFFNFAIQELTTVDILINNAGYVVVAGIEDLKRTDFELMYAINVIAPARLVQLCIPYFKRQDYGDIVNVGATGGSYGFPNGGAYASSKAALLNLSQTLVKELRKDNIRVFHIDPSWTTGTFNNNLGTEIPLDENSLTAEDIAEVIISNLSLKRRAFVPQISIWATNP</sequence>
<dbReference type="OrthoDB" id="9788235at2"/>
<accession>A0A3S9NZR3</accession>
<dbReference type="KEGG" id="fll:EI427_04040"/>
<name>A0A3S9NZR3_9BACT</name>
<evidence type="ECO:0000313" key="5">
    <source>
        <dbReference type="Proteomes" id="UP000267268"/>
    </source>
</evidence>
<evidence type="ECO:0000256" key="3">
    <source>
        <dbReference type="RuleBase" id="RU000363"/>
    </source>
</evidence>
<dbReference type="PANTHER" id="PTHR44196">
    <property type="entry name" value="DEHYDROGENASE/REDUCTASE SDR FAMILY MEMBER 7B"/>
    <property type="match status" value="1"/>
</dbReference>
<reference evidence="4 5" key="1">
    <citation type="submission" date="2018-12" db="EMBL/GenBank/DDBJ databases">
        <title>Flammeovirga pectinis sp. nov., isolated from the gut of the Korean scallop, Patinopecten yessoensis.</title>
        <authorList>
            <person name="Bae J.-W."/>
            <person name="Jeong Y.-S."/>
            <person name="Kang W."/>
        </authorList>
    </citation>
    <scope>NUCLEOTIDE SEQUENCE [LARGE SCALE GENOMIC DNA]</scope>
    <source>
        <strain evidence="4 5">L12M1</strain>
    </source>
</reference>
<dbReference type="Proteomes" id="UP000267268">
    <property type="component" value="Chromosome 1"/>
</dbReference>
<dbReference type="RefSeq" id="WP_126611895.1">
    <property type="nucleotide sequence ID" value="NZ_CP034562.1"/>
</dbReference>
<keyword evidence="5" id="KW-1185">Reference proteome</keyword>
<dbReference type="PRINTS" id="PR00081">
    <property type="entry name" value="GDHRDH"/>
</dbReference>
<dbReference type="Gene3D" id="3.40.50.720">
    <property type="entry name" value="NAD(P)-binding Rossmann-like Domain"/>
    <property type="match status" value="1"/>
</dbReference>
<dbReference type="PRINTS" id="PR00080">
    <property type="entry name" value="SDRFAMILY"/>
</dbReference>